<dbReference type="InterPro" id="IPR015025">
    <property type="entry name" value="PoNi_C"/>
</dbReference>
<dbReference type="InterPro" id="IPR015024">
    <property type="entry name" value="PoNi_N"/>
</dbReference>
<protein>
    <submittedName>
        <fullName evidence="3">(2Fe-2S) ferredoxin</fullName>
    </submittedName>
</protein>
<feature type="domain" description="PoNi N-terminal" evidence="1">
    <location>
        <begin position="29"/>
        <end position="142"/>
    </location>
</feature>
<keyword evidence="4" id="KW-1185">Reference proteome</keyword>
<dbReference type="Proteomes" id="UP001234495">
    <property type="component" value="Unassembled WGS sequence"/>
</dbReference>
<reference evidence="3 4" key="1">
    <citation type="submission" date="2023-07" db="EMBL/GenBank/DDBJ databases">
        <title>Genomic Encyclopedia of Type Strains, Phase IV (KMG-IV): sequencing the most valuable type-strain genomes for metagenomic binning, comparative biology and taxonomic classification.</title>
        <authorList>
            <person name="Goeker M."/>
        </authorList>
    </citation>
    <scope>NUCLEOTIDE SEQUENCE [LARGE SCALE GENOMIC DNA]</scope>
    <source>
        <strain evidence="3 4">DSM 29005</strain>
    </source>
</reference>
<evidence type="ECO:0000313" key="4">
    <source>
        <dbReference type="Proteomes" id="UP001234495"/>
    </source>
</evidence>
<name>A0ABT9ZMC2_9BACI</name>
<dbReference type="Pfam" id="PF08929">
    <property type="entry name" value="PoNi_C"/>
    <property type="match status" value="1"/>
</dbReference>
<dbReference type="InterPro" id="IPR028983">
    <property type="entry name" value="PA2201-like_C"/>
</dbReference>
<accession>A0ABT9ZMC2</accession>
<proteinExistence type="predicted"/>
<evidence type="ECO:0000259" key="2">
    <source>
        <dbReference type="Pfam" id="PF08929"/>
    </source>
</evidence>
<dbReference type="SUPFAM" id="SSF140731">
    <property type="entry name" value="PA2201 C-terminal domain-like"/>
    <property type="match status" value="1"/>
</dbReference>
<dbReference type="Pfam" id="PF08928">
    <property type="entry name" value="PoNi_N"/>
    <property type="match status" value="1"/>
</dbReference>
<feature type="domain" description="PoNi C-terminal" evidence="2">
    <location>
        <begin position="152"/>
        <end position="259"/>
    </location>
</feature>
<organism evidence="3 4">
    <name type="scientific">Metabacillus malikii</name>
    <dbReference type="NCBI Taxonomy" id="1504265"/>
    <lineage>
        <taxon>Bacteria</taxon>
        <taxon>Bacillati</taxon>
        <taxon>Bacillota</taxon>
        <taxon>Bacilli</taxon>
        <taxon>Bacillales</taxon>
        <taxon>Bacillaceae</taxon>
        <taxon>Metabacillus</taxon>
    </lineage>
</organism>
<dbReference type="Gene3D" id="1.10.3920.10">
    <property type="entry name" value="PA2201 C-terminal domain-like"/>
    <property type="match status" value="1"/>
</dbReference>
<gene>
    <name evidence="3" type="ORF">J2S19_004771</name>
</gene>
<evidence type="ECO:0000313" key="3">
    <source>
        <dbReference type="EMBL" id="MDQ0233424.1"/>
    </source>
</evidence>
<sequence>MQVDENRNVGGLTLDSAGKKEIKGDTVMRDTFQDRGYFNRYLDYQNKRIIRFEELLKQLIIEKGTEYKGVRTGKIALVNFYLDKLNALYSIGAPIEEIEELFPTVVKYFTGIWYKEASYSNLLKVVSLAVLLNVSKEQLKDLLHVMKSEEFNDRLIDYLLKYIDSDWECKCSEHRIIYPYGYLQNIIDAKEENEALEMLEVYLEKHWYKGHSDTGWYESHKGNKDIYSGYWSFESGAIAKILQLDDEQLKEVPYYPYDLVHYI</sequence>
<comment type="caution">
    <text evidence="3">The sequence shown here is derived from an EMBL/GenBank/DDBJ whole genome shotgun (WGS) entry which is preliminary data.</text>
</comment>
<evidence type="ECO:0000259" key="1">
    <source>
        <dbReference type="Pfam" id="PF08928"/>
    </source>
</evidence>
<dbReference type="EMBL" id="JAUSUD010000039">
    <property type="protein sequence ID" value="MDQ0233424.1"/>
    <property type="molecule type" value="Genomic_DNA"/>
</dbReference>